<dbReference type="InterPro" id="IPR004358">
    <property type="entry name" value="Sig_transdc_His_kin-like_C"/>
</dbReference>
<dbReference type="RefSeq" id="WP_099148844.1">
    <property type="nucleotide sequence ID" value="NZ_PDUD01000005.1"/>
</dbReference>
<dbReference type="AlphaFoldDB" id="A0A2D0NH40"/>
<reference evidence="11 12" key="1">
    <citation type="submission" date="2017-10" db="EMBL/GenBank/DDBJ databases">
        <title>The draft genome sequence of Lewinella nigricans NBRC 102662.</title>
        <authorList>
            <person name="Wang K."/>
        </authorList>
    </citation>
    <scope>NUCLEOTIDE SEQUENCE [LARGE SCALE GENOMIC DNA]</scope>
    <source>
        <strain evidence="11 12">NBRC 102662</strain>
    </source>
</reference>
<evidence type="ECO:0000256" key="2">
    <source>
        <dbReference type="ARBA" id="ARBA00012438"/>
    </source>
</evidence>
<dbReference type="Pfam" id="PF13424">
    <property type="entry name" value="TPR_12"/>
    <property type="match status" value="1"/>
</dbReference>
<evidence type="ECO:0000256" key="6">
    <source>
        <dbReference type="PROSITE-ProRule" id="PRU00339"/>
    </source>
</evidence>
<keyword evidence="8" id="KW-0812">Transmembrane</keyword>
<gene>
    <name evidence="11" type="ORF">CRP01_04635</name>
</gene>
<dbReference type="Proteomes" id="UP000223913">
    <property type="component" value="Unassembled WGS sequence"/>
</dbReference>
<dbReference type="SUPFAM" id="SSF55874">
    <property type="entry name" value="ATPase domain of HSP90 chaperone/DNA topoisomerase II/histidine kinase"/>
    <property type="match status" value="1"/>
</dbReference>
<dbReference type="InterPro" id="IPR050482">
    <property type="entry name" value="Sensor_HK_TwoCompSys"/>
</dbReference>
<evidence type="ECO:0000313" key="12">
    <source>
        <dbReference type="Proteomes" id="UP000223913"/>
    </source>
</evidence>
<dbReference type="PROSITE" id="PS50005">
    <property type="entry name" value="TPR"/>
    <property type="match status" value="1"/>
</dbReference>
<keyword evidence="6" id="KW-0802">TPR repeat</keyword>
<comment type="caution">
    <text evidence="11">The sequence shown here is derived from an EMBL/GenBank/DDBJ whole genome shotgun (WGS) entry which is preliminary data.</text>
</comment>
<dbReference type="SUPFAM" id="SSF48452">
    <property type="entry name" value="TPR-like"/>
    <property type="match status" value="1"/>
</dbReference>
<evidence type="ECO:0000259" key="10">
    <source>
        <dbReference type="PROSITE" id="PS50109"/>
    </source>
</evidence>
<feature type="signal peptide" evidence="9">
    <location>
        <begin position="1"/>
        <end position="19"/>
    </location>
</feature>
<evidence type="ECO:0000256" key="9">
    <source>
        <dbReference type="SAM" id="SignalP"/>
    </source>
</evidence>
<evidence type="ECO:0000256" key="7">
    <source>
        <dbReference type="SAM" id="Coils"/>
    </source>
</evidence>
<protein>
    <recommendedName>
        <fullName evidence="2">histidine kinase</fullName>
        <ecNumber evidence="2">2.7.13.3</ecNumber>
    </recommendedName>
</protein>
<evidence type="ECO:0000313" key="11">
    <source>
        <dbReference type="EMBL" id="PHN07812.1"/>
    </source>
</evidence>
<evidence type="ECO:0000256" key="1">
    <source>
        <dbReference type="ARBA" id="ARBA00000085"/>
    </source>
</evidence>
<dbReference type="EMBL" id="PDUD01000005">
    <property type="protein sequence ID" value="PHN07812.1"/>
    <property type="molecule type" value="Genomic_DNA"/>
</dbReference>
<dbReference type="PANTHER" id="PTHR24421">
    <property type="entry name" value="NITRATE/NITRITE SENSOR PROTEIN NARX-RELATED"/>
    <property type="match status" value="1"/>
</dbReference>
<keyword evidence="8" id="KW-0472">Membrane</keyword>
<dbReference type="Pfam" id="PF02518">
    <property type="entry name" value="HATPase_c"/>
    <property type="match status" value="1"/>
</dbReference>
<dbReference type="SMART" id="SM00028">
    <property type="entry name" value="TPR"/>
    <property type="match status" value="4"/>
</dbReference>
<evidence type="ECO:0000256" key="5">
    <source>
        <dbReference type="ARBA" id="ARBA00023012"/>
    </source>
</evidence>
<dbReference type="InterPro" id="IPR019734">
    <property type="entry name" value="TPR_rpt"/>
</dbReference>
<evidence type="ECO:0000256" key="8">
    <source>
        <dbReference type="SAM" id="Phobius"/>
    </source>
</evidence>
<feature type="repeat" description="TPR" evidence="6">
    <location>
        <begin position="232"/>
        <end position="265"/>
    </location>
</feature>
<dbReference type="InterPro" id="IPR003594">
    <property type="entry name" value="HATPase_dom"/>
</dbReference>
<keyword evidence="9" id="KW-0732">Signal</keyword>
<sequence length="624" mass="71519">MRKSLLFLALLFAVNTVMAQSTPLDCRQYIDSIEFVDSLLMAGNSMQADSLLDQLAAEKEINACPLAGARLQFVTAFAKDLRGQWLDAFLDYQIALDLFQKVPDDDRDYWQAMVLRYIAILEGNKGEYYSQVKYARQSVDIFEKEGDEYNLYTSAISLANGYRYIGQIELAKETLLRARAYFLRERDTYKDGVCAYNLADLYYRQDSMLQAKAYLSDAIQQYRAVNSSFGQARAYNLLGAIHYTAQQYDLATPYFDTSLQYAREVNDPRLELDAFFNLSKIAIARSDIKEAREQYQLAIQVFNRSGKSILDETYLDFLNKSINALEEERKKRVFQITSASSVFLSCLLLGFIYIIRLRNKRKLLERDQQQFRLSMMHELETSKKNEEIAELKKQKLEKEKTATDLEQKLRLSQEKSILDQAKLQKEAIEKLSHEVHNEIAGRIWFLNERLKTAIDKLDKDQVDLTVFIEIISELDKVKDVARNVDQLLERQDFNWLVLIRNLFHDIKRAIEVPKVSFSTQGINGKLPLEVPIGLGISLYQIINNCTYNALKHANAEQINCQLNIWKNELSVLIEDDGCGFDPKIVHEGSGLKIVKKLVDNAAGVLNVNSGDKGTVIAITIPLII</sequence>
<keyword evidence="12" id="KW-1185">Reference proteome</keyword>
<dbReference type="Gene3D" id="1.25.40.10">
    <property type="entry name" value="Tetratricopeptide repeat domain"/>
    <property type="match status" value="2"/>
</dbReference>
<dbReference type="GO" id="GO:0004673">
    <property type="term" value="F:protein histidine kinase activity"/>
    <property type="evidence" value="ECO:0007669"/>
    <property type="project" value="UniProtKB-EC"/>
</dbReference>
<feature type="coiled-coil region" evidence="7">
    <location>
        <begin position="379"/>
        <end position="438"/>
    </location>
</feature>
<dbReference type="InterPro" id="IPR005467">
    <property type="entry name" value="His_kinase_dom"/>
</dbReference>
<organism evidence="11 12">
    <name type="scientific">Flavilitoribacter nigricans (strain ATCC 23147 / DSM 23189 / NBRC 102662 / NCIMB 1420 / SS-2)</name>
    <name type="common">Lewinella nigricans</name>
    <dbReference type="NCBI Taxonomy" id="1122177"/>
    <lineage>
        <taxon>Bacteria</taxon>
        <taxon>Pseudomonadati</taxon>
        <taxon>Bacteroidota</taxon>
        <taxon>Saprospiria</taxon>
        <taxon>Saprospirales</taxon>
        <taxon>Lewinellaceae</taxon>
        <taxon>Flavilitoribacter</taxon>
    </lineage>
</organism>
<feature type="transmembrane region" description="Helical" evidence="8">
    <location>
        <begin position="333"/>
        <end position="355"/>
    </location>
</feature>
<keyword evidence="5" id="KW-0902">Two-component regulatory system</keyword>
<comment type="catalytic activity">
    <reaction evidence="1">
        <text>ATP + protein L-histidine = ADP + protein N-phospho-L-histidine.</text>
        <dbReference type="EC" id="2.7.13.3"/>
    </reaction>
</comment>
<feature type="chain" id="PRO_5012700202" description="histidine kinase" evidence="9">
    <location>
        <begin position="20"/>
        <end position="624"/>
    </location>
</feature>
<dbReference type="PROSITE" id="PS50109">
    <property type="entry name" value="HIS_KIN"/>
    <property type="match status" value="1"/>
</dbReference>
<dbReference type="EC" id="2.7.13.3" evidence="2"/>
<dbReference type="Gene3D" id="3.30.565.10">
    <property type="entry name" value="Histidine kinase-like ATPase, C-terminal domain"/>
    <property type="match status" value="1"/>
</dbReference>
<dbReference type="OrthoDB" id="9778366at2"/>
<dbReference type="SMART" id="SM00387">
    <property type="entry name" value="HATPase_c"/>
    <property type="match status" value="1"/>
</dbReference>
<keyword evidence="3" id="KW-0808">Transferase</keyword>
<accession>A0A2D0NH40</accession>
<evidence type="ECO:0000256" key="3">
    <source>
        <dbReference type="ARBA" id="ARBA00022679"/>
    </source>
</evidence>
<evidence type="ECO:0000256" key="4">
    <source>
        <dbReference type="ARBA" id="ARBA00022777"/>
    </source>
</evidence>
<dbReference type="InterPro" id="IPR011990">
    <property type="entry name" value="TPR-like_helical_dom_sf"/>
</dbReference>
<dbReference type="GO" id="GO:0000160">
    <property type="term" value="P:phosphorelay signal transduction system"/>
    <property type="evidence" value="ECO:0007669"/>
    <property type="project" value="UniProtKB-KW"/>
</dbReference>
<keyword evidence="7" id="KW-0175">Coiled coil</keyword>
<keyword evidence="4" id="KW-0418">Kinase</keyword>
<proteinExistence type="predicted"/>
<dbReference type="CDD" id="cd16917">
    <property type="entry name" value="HATPase_UhpB-NarQ-NarX-like"/>
    <property type="match status" value="1"/>
</dbReference>
<dbReference type="PRINTS" id="PR00344">
    <property type="entry name" value="BCTRLSENSOR"/>
</dbReference>
<name>A0A2D0NH40_FLAN2</name>
<feature type="domain" description="Histidine kinase" evidence="10">
    <location>
        <begin position="430"/>
        <end position="624"/>
    </location>
</feature>
<keyword evidence="8" id="KW-1133">Transmembrane helix</keyword>
<dbReference type="InterPro" id="IPR036890">
    <property type="entry name" value="HATPase_C_sf"/>
</dbReference>
<dbReference type="PANTHER" id="PTHR24421:SF10">
    <property type="entry name" value="NITRATE_NITRITE SENSOR PROTEIN NARQ"/>
    <property type="match status" value="1"/>
</dbReference>